<organism evidence="4 6">
    <name type="scientific">Odoribacter splanchnicus</name>
    <dbReference type="NCBI Taxonomy" id="28118"/>
    <lineage>
        <taxon>Bacteria</taxon>
        <taxon>Pseudomonadati</taxon>
        <taxon>Bacteroidota</taxon>
        <taxon>Bacteroidia</taxon>
        <taxon>Bacteroidales</taxon>
        <taxon>Odoribacteraceae</taxon>
        <taxon>Odoribacter</taxon>
    </lineage>
</organism>
<evidence type="ECO:0008006" key="7">
    <source>
        <dbReference type="Google" id="ProtNLM"/>
    </source>
</evidence>
<feature type="coiled-coil region" evidence="1">
    <location>
        <begin position="25"/>
        <end position="52"/>
    </location>
</feature>
<evidence type="ECO:0000256" key="1">
    <source>
        <dbReference type="SAM" id="Coils"/>
    </source>
</evidence>
<dbReference type="PROSITE" id="PS51257">
    <property type="entry name" value="PROKAR_LIPOPROTEIN"/>
    <property type="match status" value="1"/>
</dbReference>
<reference evidence="5 6" key="1">
    <citation type="submission" date="2018-08" db="EMBL/GenBank/DDBJ databases">
        <title>A genome reference for cultivated species of the human gut microbiota.</title>
        <authorList>
            <person name="Zou Y."/>
            <person name="Xue W."/>
            <person name="Luo G."/>
        </authorList>
    </citation>
    <scope>NUCLEOTIDE SEQUENCE [LARGE SCALE GENOMIC DNA]</scope>
    <source>
        <strain evidence="3 5">AF14-6AC</strain>
        <strain evidence="4 6">OF03-11</strain>
    </source>
</reference>
<dbReference type="Proteomes" id="UP000283426">
    <property type="component" value="Unassembled WGS sequence"/>
</dbReference>
<name>A0A413I7W3_9BACT</name>
<sequence>MRQTTKFYAVLLCAALGFSTSIQSCKDYDDDIDSLNKRIDAVNKSLEDLKKDFGALAFVKDVKWDESTRTLTITPATGNPVTYTIADADTKDGNTQYTLETKAEGKTVTITLKNDKGEVISAPTITMPDTPAEFDGTKLTIGEKGAILYDGEPTGATLPQVTIPGMTITEIKDAAGTVIGYTIKYGDNEPVNLKLISEKLQGLVFIPDFYYQGIEAMAANTFYYKALTLPTVNANDDFSTDKATEGKTFSLTPNLVANYHLNPSNAAVSDLKKENMFFIAEDKAYTKAGAHNVEVTDFKVNKGVLTVQAGLNKGMLKDIEKDGEVTVLALQVGTKNAEGDTLITSDYAAVKAREVKNIVLADAAKGYQATEVHFVTTAAEAIANDPQFTILWDNAKGIDVAELVATHADDADSKHISLDEKASTDKIKAYGFKYKYELIGYLAGDNKTSQSAHAAMNGSILRAQTTQNGLQQAFGAEQNRSTIGRMPLVRISLIDTAANNVVAVAYIKFKITDKEEVAPVDEVLHVANFTFNDKYTVGCTPASYNFPLNWAKVEEGIYTALNMSKEEFEGEFKLEFYTDPNLEQFTNTTINAQKVTTRLGIASRKQDNTGGEMTDVLAWEVSQAEAYNIFSAGATEAKIIVRFVRENANNTKHYVYVTLTWKPAELNVEPTGAILDDANTKFTSAWFAEDKGTPGFYEVHFNVEVPKTDATCKFEKNILDVFVGQKVLISDVDKTTYPSFTADKLVKEFVFVTPDETIVSGSDDNSYKLSVSTDGLTLNATLLDQNGKETATKDAVAVLSTTTDADATNNFVTYQDNDIAKAVLNYAGHLALGKNETLTAKVQVNVVNGCDQKLDVANNTFDVKFLRPISIEATDGSLEDAKDNGSDLALKDAMQFVDWRGFEFVPDNMNYFEYYGVETIAINVDDIMLGGKKLKDVYPAARVDYSETTTDKIASGDFGTITWHNNSTALSADITIELPVEVTYKWGTFKVPVPVVVKKTIGQ</sequence>
<keyword evidence="2" id="KW-0732">Signal</keyword>
<evidence type="ECO:0000313" key="5">
    <source>
        <dbReference type="Proteomes" id="UP000283426"/>
    </source>
</evidence>
<dbReference type="EMBL" id="QSCO01000030">
    <property type="protein sequence ID" value="RGY03933.1"/>
    <property type="molecule type" value="Genomic_DNA"/>
</dbReference>
<comment type="caution">
    <text evidence="4">The sequence shown here is derived from an EMBL/GenBank/DDBJ whole genome shotgun (WGS) entry which is preliminary data.</text>
</comment>
<evidence type="ECO:0000313" key="3">
    <source>
        <dbReference type="EMBL" id="RGV18842.1"/>
    </source>
</evidence>
<feature type="signal peptide" evidence="2">
    <location>
        <begin position="1"/>
        <end position="24"/>
    </location>
</feature>
<evidence type="ECO:0000313" key="6">
    <source>
        <dbReference type="Proteomes" id="UP000284434"/>
    </source>
</evidence>
<dbReference type="AlphaFoldDB" id="A0A413I7W3"/>
<accession>A0A413I7W3</accession>
<dbReference type="Proteomes" id="UP000284434">
    <property type="component" value="Unassembled WGS sequence"/>
</dbReference>
<evidence type="ECO:0000256" key="2">
    <source>
        <dbReference type="SAM" id="SignalP"/>
    </source>
</evidence>
<evidence type="ECO:0000313" key="4">
    <source>
        <dbReference type="EMBL" id="RGY03933.1"/>
    </source>
</evidence>
<keyword evidence="1" id="KW-0175">Coiled coil</keyword>
<protein>
    <recommendedName>
        <fullName evidence="7">DUF4988 domain-containing protein</fullName>
    </recommendedName>
</protein>
<dbReference type="EMBL" id="QRYW01000054">
    <property type="protein sequence ID" value="RGV18842.1"/>
    <property type="molecule type" value="Genomic_DNA"/>
</dbReference>
<proteinExistence type="predicted"/>
<feature type="chain" id="PRO_5036349438" description="DUF4988 domain-containing protein" evidence="2">
    <location>
        <begin position="25"/>
        <end position="1003"/>
    </location>
</feature>
<dbReference type="RefSeq" id="WP_118104806.1">
    <property type="nucleotide sequence ID" value="NZ_JADMSC010000024.1"/>
</dbReference>
<gene>
    <name evidence="3" type="ORF">DWW24_19260</name>
    <name evidence="4" type="ORF">DXA53_17440</name>
</gene>